<evidence type="ECO:0000313" key="4">
    <source>
        <dbReference type="EMBL" id="AFL50410.1"/>
    </source>
</evidence>
<dbReference type="Gene3D" id="3.30.1330.120">
    <property type="entry name" value="2-methylcitrate dehydratase PrpD"/>
    <property type="match status" value="1"/>
</dbReference>
<dbReference type="PANTHER" id="PTHR16943">
    <property type="entry name" value="2-METHYLCITRATE DEHYDRATASE-RELATED"/>
    <property type="match status" value="1"/>
</dbReference>
<dbReference type="Gene3D" id="1.10.4100.10">
    <property type="entry name" value="2-methylcitrate dehydratase PrpD"/>
    <property type="match status" value="1"/>
</dbReference>
<reference evidence="4 5" key="1">
    <citation type="journal article" date="2012" name="J. Bacteriol.">
        <title>Complete genome sequence of the broad-host-range strain Sinorhizobium fredii USDA257.</title>
        <authorList>
            <person name="Schuldes J."/>
            <person name="Rodriguez Orbegoso M."/>
            <person name="Schmeisser C."/>
            <person name="Krishnan H.B."/>
            <person name="Daniel R."/>
            <person name="Streit W.R."/>
        </authorList>
    </citation>
    <scope>NUCLEOTIDE SEQUENCE [LARGE SCALE GENOMIC DNA]</scope>
    <source>
        <strain evidence="4 5">USDA 257</strain>
    </source>
</reference>
<evidence type="ECO:0000313" key="5">
    <source>
        <dbReference type="Proteomes" id="UP000006180"/>
    </source>
</evidence>
<dbReference type="Pfam" id="PF03972">
    <property type="entry name" value="MmgE_PrpD_N"/>
    <property type="match status" value="1"/>
</dbReference>
<dbReference type="AlphaFoldDB" id="I3X3F4"/>
<name>I3X3F4_SINF2</name>
<feature type="domain" description="MmgE/PrpD C-terminal" evidence="3">
    <location>
        <begin position="262"/>
        <end position="423"/>
    </location>
</feature>
<dbReference type="GO" id="GO:0016829">
    <property type="term" value="F:lyase activity"/>
    <property type="evidence" value="ECO:0007669"/>
    <property type="project" value="InterPro"/>
</dbReference>
<evidence type="ECO:0000259" key="3">
    <source>
        <dbReference type="Pfam" id="PF19305"/>
    </source>
</evidence>
<dbReference type="InterPro" id="IPR042183">
    <property type="entry name" value="MmgE/PrpD_sf_1"/>
</dbReference>
<dbReference type="Proteomes" id="UP000006180">
    <property type="component" value="Chromosome"/>
</dbReference>
<dbReference type="PATRIC" id="fig|1185652.3.peg.1887"/>
<gene>
    <name evidence="4" type="primary">yxeQ</name>
    <name evidence="4" type="ORF">USDA257_c18230</name>
</gene>
<dbReference type="eggNOG" id="COG2079">
    <property type="taxonomic scope" value="Bacteria"/>
</dbReference>
<dbReference type="InterPro" id="IPR005656">
    <property type="entry name" value="MmgE_PrpD"/>
</dbReference>
<dbReference type="PANTHER" id="PTHR16943:SF8">
    <property type="entry name" value="2-METHYLCITRATE DEHYDRATASE"/>
    <property type="match status" value="1"/>
</dbReference>
<proteinExistence type="inferred from homology"/>
<dbReference type="SUPFAM" id="SSF103378">
    <property type="entry name" value="2-methylcitrate dehydratase PrpD"/>
    <property type="match status" value="1"/>
</dbReference>
<dbReference type="InterPro" id="IPR036148">
    <property type="entry name" value="MmgE/PrpD_sf"/>
</dbReference>
<organism evidence="4 5">
    <name type="scientific">Sinorhizobium fredii (strain USDA 257)</name>
    <dbReference type="NCBI Taxonomy" id="1185652"/>
    <lineage>
        <taxon>Bacteria</taxon>
        <taxon>Pseudomonadati</taxon>
        <taxon>Pseudomonadota</taxon>
        <taxon>Alphaproteobacteria</taxon>
        <taxon>Hyphomicrobiales</taxon>
        <taxon>Rhizobiaceae</taxon>
        <taxon>Sinorhizobium/Ensifer group</taxon>
        <taxon>Sinorhizobium</taxon>
    </lineage>
</organism>
<dbReference type="InterPro" id="IPR045336">
    <property type="entry name" value="MmgE_PrpD_N"/>
</dbReference>
<dbReference type="STRING" id="1185652.USDA257_c18230"/>
<evidence type="ECO:0000259" key="2">
    <source>
        <dbReference type="Pfam" id="PF03972"/>
    </source>
</evidence>
<dbReference type="KEGG" id="sfd:USDA257_c18230"/>
<dbReference type="Pfam" id="PF19305">
    <property type="entry name" value="MmgE_PrpD_C"/>
    <property type="match status" value="1"/>
</dbReference>
<protein>
    <submittedName>
        <fullName evidence="4">Uncharacterized protein YxeQ</fullName>
    </submittedName>
</protein>
<feature type="domain" description="MmgE/PrpD N-terminal" evidence="2">
    <location>
        <begin position="7"/>
        <end position="245"/>
    </location>
</feature>
<sequence>MGATTTRDIAEFVRATSLSDVPSDVVQYTKLLGLSHVGMNLAGTKMKVGQTIIKYVQSKGGHAEAGVYGAGFRAPVEYATIANANSAHATELEDDSFPETMYSCGHWPAVFALSEKYELSGERLLEALILGYEVAARLGLAFDRGMKKGWASWAALGTIGNAVAAAKLMNLDPEQTTAAISLAVSQAAGLLKQTGSGAHIIEAGFAGRDGVCSAELASLGYVGQPDILEGTHGFGELWADTPTFDLELGDGYRIYHVGIKKYPCCFFKHRNMDGLLELIREHGLRWEDVESVDHGINVTHSQILKYDQPVSAEQARFSLPHATVACFLEGTVFLDSFSDEKAVDPKWQEARSRVTVTVHKDWPKGGVEAFDSPITIKMKNGRVFEKLCHDSPGEPANSRFGSSEVVGKFQKCMDFAGLYSSDEIKEIEGQMLELENVSNLSRLVSVLTFPKRLRA</sequence>
<dbReference type="HOGENOM" id="CLU_026574_1_1_5"/>
<accession>I3X3F4</accession>
<evidence type="ECO:0000256" key="1">
    <source>
        <dbReference type="ARBA" id="ARBA00006174"/>
    </source>
</evidence>
<dbReference type="InterPro" id="IPR045337">
    <property type="entry name" value="MmgE_PrpD_C"/>
</dbReference>
<dbReference type="EMBL" id="CP003563">
    <property type="protein sequence ID" value="AFL50410.1"/>
    <property type="molecule type" value="Genomic_DNA"/>
</dbReference>
<comment type="similarity">
    <text evidence="1">Belongs to the PrpD family.</text>
</comment>
<dbReference type="InterPro" id="IPR042188">
    <property type="entry name" value="MmgE/PrpD_sf_2"/>
</dbReference>